<organism evidence="2 3">
    <name type="scientific">Anaerosolibacter carboniphilus</name>
    <dbReference type="NCBI Taxonomy" id="1417629"/>
    <lineage>
        <taxon>Bacteria</taxon>
        <taxon>Bacillati</taxon>
        <taxon>Bacillota</taxon>
        <taxon>Clostridia</taxon>
        <taxon>Peptostreptococcales</taxon>
        <taxon>Thermotaleaceae</taxon>
        <taxon>Anaerosolibacter</taxon>
    </lineage>
</organism>
<dbReference type="EMBL" id="JACHEN010000048">
    <property type="protein sequence ID" value="MBB6218772.1"/>
    <property type="molecule type" value="Genomic_DNA"/>
</dbReference>
<sequence>MATPLIYFSNCIWEVVIFRGRTHIMISTLLGLLLVEKLKIPLNINLTDYIIGLIVGALLPDADHEKTLAGKIIPLWRIWDHRTVTHSIFSFMAPVLLVKLFPGFFYLWLGLFIGLFGHIVVDMLTPVGCPLLYPFNKTKFRFAQIHTGSLKEDIIMVAVLLITVYRFYDYLHVAAVSIIH</sequence>
<name>A0A841L6R2_9FIRM</name>
<evidence type="ECO:0000313" key="3">
    <source>
        <dbReference type="Proteomes" id="UP000579281"/>
    </source>
</evidence>
<feature type="transmembrane region" description="Helical" evidence="1">
    <location>
        <begin position="154"/>
        <end position="179"/>
    </location>
</feature>
<dbReference type="PANTHER" id="PTHR35531">
    <property type="entry name" value="INNER MEMBRANE PROTEIN YBCI-RELATED"/>
    <property type="match status" value="1"/>
</dbReference>
<evidence type="ECO:0000313" key="2">
    <source>
        <dbReference type="EMBL" id="MBB6218772.1"/>
    </source>
</evidence>
<reference evidence="2 3" key="1">
    <citation type="submission" date="2020-08" db="EMBL/GenBank/DDBJ databases">
        <title>Genomic Encyclopedia of Type Strains, Phase IV (KMG-IV): sequencing the most valuable type-strain genomes for metagenomic binning, comparative biology and taxonomic classification.</title>
        <authorList>
            <person name="Goeker M."/>
        </authorList>
    </citation>
    <scope>NUCLEOTIDE SEQUENCE [LARGE SCALE GENOMIC DNA]</scope>
    <source>
        <strain evidence="2 3">DSM 103526</strain>
    </source>
</reference>
<evidence type="ECO:0000256" key="1">
    <source>
        <dbReference type="SAM" id="Phobius"/>
    </source>
</evidence>
<dbReference type="AlphaFoldDB" id="A0A841L6R2"/>
<proteinExistence type="predicted"/>
<accession>A0A841L6R2</accession>
<dbReference type="RefSeq" id="WP_279289036.1">
    <property type="nucleotide sequence ID" value="NZ_JACHEN010000048.1"/>
</dbReference>
<dbReference type="Proteomes" id="UP000579281">
    <property type="component" value="Unassembled WGS sequence"/>
</dbReference>
<gene>
    <name evidence="2" type="ORF">HNQ80_004947</name>
</gene>
<keyword evidence="1" id="KW-0472">Membrane</keyword>
<dbReference type="InterPro" id="IPR007404">
    <property type="entry name" value="YdjM-like"/>
</dbReference>
<keyword evidence="1" id="KW-1133">Transmembrane helix</keyword>
<dbReference type="PANTHER" id="PTHR35531:SF1">
    <property type="entry name" value="INNER MEMBRANE PROTEIN YBCI-RELATED"/>
    <property type="match status" value="1"/>
</dbReference>
<dbReference type="Pfam" id="PF04307">
    <property type="entry name" value="YdjM"/>
    <property type="match status" value="1"/>
</dbReference>
<comment type="caution">
    <text evidence="2">The sequence shown here is derived from an EMBL/GenBank/DDBJ whole genome shotgun (WGS) entry which is preliminary data.</text>
</comment>
<feature type="transmembrane region" description="Helical" evidence="1">
    <location>
        <begin position="105"/>
        <end position="133"/>
    </location>
</feature>
<keyword evidence="1" id="KW-0812">Transmembrane</keyword>
<protein>
    <submittedName>
        <fullName evidence="2">Inner membrane protein</fullName>
    </submittedName>
</protein>
<keyword evidence="3" id="KW-1185">Reference proteome</keyword>